<dbReference type="Gene3D" id="1.10.260.40">
    <property type="entry name" value="lambda repressor-like DNA-binding domains"/>
    <property type="match status" value="1"/>
</dbReference>
<evidence type="ECO:0000313" key="2">
    <source>
        <dbReference type="EMBL" id="KIR21411.1"/>
    </source>
</evidence>
<evidence type="ECO:0000259" key="1">
    <source>
        <dbReference type="PROSITE" id="PS50943"/>
    </source>
</evidence>
<dbReference type="PROSITE" id="PS50943">
    <property type="entry name" value="HTH_CROC1"/>
    <property type="match status" value="1"/>
</dbReference>
<dbReference type="CDD" id="cd00093">
    <property type="entry name" value="HTH_XRE"/>
    <property type="match status" value="1"/>
</dbReference>
<dbReference type="InterPro" id="IPR010982">
    <property type="entry name" value="Lambda_DNA-bd_dom_sf"/>
</dbReference>
<comment type="caution">
    <text evidence="2">The sequence shown here is derived from an EMBL/GenBank/DDBJ whole genome shotgun (WGS) entry which is preliminary data.</text>
</comment>
<dbReference type="GO" id="GO:0003677">
    <property type="term" value="F:DNA binding"/>
    <property type="evidence" value="ECO:0007669"/>
    <property type="project" value="InterPro"/>
</dbReference>
<dbReference type="RefSeq" id="WP_043049511.1">
    <property type="nucleotide sequence ID" value="NZ_JXCQ01000026.1"/>
</dbReference>
<feature type="domain" description="HTH cro/C1-type" evidence="1">
    <location>
        <begin position="33"/>
        <end position="86"/>
    </location>
</feature>
<dbReference type="Proteomes" id="UP000032210">
    <property type="component" value="Unassembled WGS sequence"/>
</dbReference>
<sequence>MAKKFAELKARMTPESLADAEQILQQHLKEMPLHELRKAQQLSQASLAKALNINQAAVSKMERRTDMYISTLRDYIRAMGGELEIIATFPDGQVKIDNFAC</sequence>
<dbReference type="AlphaFoldDB" id="A0A0D0TD04"/>
<protein>
    <submittedName>
        <fullName evidence="2">Helix-turn-helix protein</fullName>
    </submittedName>
</protein>
<dbReference type="PATRIC" id="fig|294.125.peg.3191"/>
<name>A0A0D0TD04_PSEFL</name>
<proteinExistence type="predicted"/>
<dbReference type="EMBL" id="JXCQ01000026">
    <property type="protein sequence ID" value="KIR21411.1"/>
    <property type="molecule type" value="Genomic_DNA"/>
</dbReference>
<reference evidence="2 3" key="1">
    <citation type="submission" date="2015-01" db="EMBL/GenBank/DDBJ databases">
        <title>Genome sequence of the beneficial rhizobacterium Pseudomonas fluorescens 2-79.</title>
        <authorList>
            <person name="Thuermer A."/>
            <person name="Daniel R."/>
        </authorList>
    </citation>
    <scope>NUCLEOTIDE SEQUENCE [LARGE SCALE GENOMIC DNA]</scope>
    <source>
        <strain evidence="2 3">2-79</strain>
    </source>
</reference>
<dbReference type="SMART" id="SM00530">
    <property type="entry name" value="HTH_XRE"/>
    <property type="match status" value="1"/>
</dbReference>
<dbReference type="SUPFAM" id="SSF47413">
    <property type="entry name" value="lambda repressor-like DNA-binding domains"/>
    <property type="match status" value="1"/>
</dbReference>
<organism evidence="2 3">
    <name type="scientific">Pseudomonas fluorescens</name>
    <dbReference type="NCBI Taxonomy" id="294"/>
    <lineage>
        <taxon>Bacteria</taxon>
        <taxon>Pseudomonadati</taxon>
        <taxon>Pseudomonadota</taxon>
        <taxon>Gammaproteobacteria</taxon>
        <taxon>Pseudomonadales</taxon>
        <taxon>Pseudomonadaceae</taxon>
        <taxon>Pseudomonas</taxon>
    </lineage>
</organism>
<gene>
    <name evidence="2" type="ORF">PFLU3_31130</name>
</gene>
<accession>A0A0D0TD04</accession>
<dbReference type="Pfam" id="PF13744">
    <property type="entry name" value="HTH_37"/>
    <property type="match status" value="1"/>
</dbReference>
<dbReference type="InterPro" id="IPR001387">
    <property type="entry name" value="Cro/C1-type_HTH"/>
</dbReference>
<evidence type="ECO:0000313" key="3">
    <source>
        <dbReference type="Proteomes" id="UP000032210"/>
    </source>
</evidence>
<dbReference type="InterPro" id="IPR039554">
    <property type="entry name" value="HigA2-like_HTH"/>
</dbReference>